<feature type="domain" description="BHLH" evidence="2">
    <location>
        <begin position="61"/>
        <end position="111"/>
    </location>
</feature>
<accession>A0A068RYH5</accession>
<evidence type="ECO:0000259" key="2">
    <source>
        <dbReference type="PROSITE" id="PS50888"/>
    </source>
</evidence>
<feature type="region of interest" description="Disordered" evidence="1">
    <location>
        <begin position="113"/>
        <end position="135"/>
    </location>
</feature>
<dbReference type="VEuPathDB" id="FungiDB:LCOR_06027.1"/>
<dbReference type="Proteomes" id="UP000027586">
    <property type="component" value="Unassembled WGS sequence"/>
</dbReference>
<keyword evidence="4" id="KW-1185">Reference proteome</keyword>
<name>A0A068RYH5_9FUNG</name>
<protein>
    <recommendedName>
        <fullName evidence="2">BHLH domain-containing protein</fullName>
    </recommendedName>
</protein>
<dbReference type="InterPro" id="IPR011598">
    <property type="entry name" value="bHLH_dom"/>
</dbReference>
<dbReference type="PROSITE" id="PS50888">
    <property type="entry name" value="BHLH"/>
    <property type="match status" value="1"/>
</dbReference>
<feature type="compositionally biased region" description="Polar residues" evidence="1">
    <location>
        <begin position="7"/>
        <end position="21"/>
    </location>
</feature>
<dbReference type="Pfam" id="PF00010">
    <property type="entry name" value="HLH"/>
    <property type="match status" value="1"/>
</dbReference>
<reference evidence="3" key="1">
    <citation type="submission" date="2013-08" db="EMBL/GenBank/DDBJ databases">
        <title>Gene expansion shapes genome architecture in the human pathogen Lichtheimia corymbifera: an evolutionary genomics analysis in the ancient terrestrial Mucorales (Mucoromycotina).</title>
        <authorList>
            <person name="Schwartze V.U."/>
            <person name="Winter S."/>
            <person name="Shelest E."/>
            <person name="Marcet-Houben M."/>
            <person name="Horn F."/>
            <person name="Wehner S."/>
            <person name="Hoffmann K."/>
            <person name="Riege K."/>
            <person name="Sammeth M."/>
            <person name="Nowrousian M."/>
            <person name="Valiante V."/>
            <person name="Linde J."/>
            <person name="Jacobsen I.D."/>
            <person name="Marz M."/>
            <person name="Brakhage A.A."/>
            <person name="Gabaldon T."/>
            <person name="Bocker S."/>
            <person name="Voigt K."/>
        </authorList>
    </citation>
    <scope>NUCLEOTIDE SEQUENCE [LARGE SCALE GENOMIC DNA]</scope>
    <source>
        <strain evidence="3">FSU 9682</strain>
    </source>
</reference>
<evidence type="ECO:0000313" key="4">
    <source>
        <dbReference type="Proteomes" id="UP000027586"/>
    </source>
</evidence>
<dbReference type="EMBL" id="CBTN010000025">
    <property type="protein sequence ID" value="CDH54810.1"/>
    <property type="molecule type" value="Genomic_DNA"/>
</dbReference>
<dbReference type="GO" id="GO:0046983">
    <property type="term" value="F:protein dimerization activity"/>
    <property type="evidence" value="ECO:0007669"/>
    <property type="project" value="InterPro"/>
</dbReference>
<proteinExistence type="predicted"/>
<dbReference type="Gene3D" id="4.10.280.10">
    <property type="entry name" value="Helix-loop-helix DNA-binding domain"/>
    <property type="match status" value="1"/>
</dbReference>
<sequence>MHEPLSSLENQEPVQSSSSSGNKRRYEHEPDAECIASSSKRRRVPHGSSSSSSSKKHHEELSDFHRNVAARTRNQNLKMCFAALENELPYRCTSRTQIGVLEEATGYIRRLKSEIQGDMEDDDEETKEASLEELE</sequence>
<gene>
    <name evidence="3" type="ORF">LCOR_06027.1</name>
</gene>
<dbReference type="AlphaFoldDB" id="A0A068RYH5"/>
<feature type="compositionally biased region" description="Basic and acidic residues" evidence="1">
    <location>
        <begin position="57"/>
        <end position="66"/>
    </location>
</feature>
<feature type="compositionally biased region" description="Acidic residues" evidence="1">
    <location>
        <begin position="117"/>
        <end position="135"/>
    </location>
</feature>
<dbReference type="OrthoDB" id="10476211at2759"/>
<dbReference type="InterPro" id="IPR036638">
    <property type="entry name" value="HLH_DNA-bd_sf"/>
</dbReference>
<comment type="caution">
    <text evidence="3">The sequence shown here is derived from an EMBL/GenBank/DDBJ whole genome shotgun (WGS) entry which is preliminary data.</text>
</comment>
<dbReference type="SUPFAM" id="SSF47459">
    <property type="entry name" value="HLH, helix-loop-helix DNA-binding domain"/>
    <property type="match status" value="1"/>
</dbReference>
<organism evidence="3 4">
    <name type="scientific">Lichtheimia corymbifera JMRC:FSU:9682</name>
    <dbReference type="NCBI Taxonomy" id="1263082"/>
    <lineage>
        <taxon>Eukaryota</taxon>
        <taxon>Fungi</taxon>
        <taxon>Fungi incertae sedis</taxon>
        <taxon>Mucoromycota</taxon>
        <taxon>Mucoromycotina</taxon>
        <taxon>Mucoromycetes</taxon>
        <taxon>Mucorales</taxon>
        <taxon>Lichtheimiaceae</taxon>
        <taxon>Lichtheimia</taxon>
    </lineage>
</organism>
<feature type="region of interest" description="Disordered" evidence="1">
    <location>
        <begin position="1"/>
        <end position="67"/>
    </location>
</feature>
<evidence type="ECO:0000256" key="1">
    <source>
        <dbReference type="SAM" id="MobiDB-lite"/>
    </source>
</evidence>
<evidence type="ECO:0000313" key="3">
    <source>
        <dbReference type="EMBL" id="CDH54810.1"/>
    </source>
</evidence>